<dbReference type="InterPro" id="IPR040676">
    <property type="entry name" value="DUF5641"/>
</dbReference>
<name>A0A922MLE6_SPOEX</name>
<dbReference type="InterPro" id="IPR008042">
    <property type="entry name" value="Retrotrans_Pao"/>
</dbReference>
<gene>
    <name evidence="2" type="ORF">HF086_002104</name>
</gene>
<evidence type="ECO:0000313" key="3">
    <source>
        <dbReference type="Proteomes" id="UP000814243"/>
    </source>
</evidence>
<protein>
    <recommendedName>
        <fullName evidence="1">DUF5641 domain-containing protein</fullName>
    </recommendedName>
</protein>
<sequence>MLNLSKHLHSKTLGLLWSCKDDMLLFSSKSIDLSSSANKRTVLATIAQIFDPLGLINPCMLEAKLILQTLSAKNIPWDAELPSDIQSQWNSFILNLQHLNNIQIPRLVLCDSFQKIELHVFCDASLKAYAACGYIRSVSITGNVTVRLLIAKSRVSPLKQHLTMPRLELCAAMLGTQLAKKVSDSLRLNINSKHYWSDSTIVLGWLKSPRKNLKQFVYNRINEILQYSDLSQWKHVPSELNPADIGSRGLNTEQLKNSNLWWGGPHFLHQTDIQWPIQPQNVTENLPETKVLCHLSDQTHIDFTEKFSSFALKNHFWKRYYKEYVSELQRRSKWTKDGSQPHMGDMVLVIDDRIPPAKWLLGRIVAVYPGSDGINRVVDVKTTTGTIRRAFNRLCPLPTLEPHVPRGAAC</sequence>
<dbReference type="Proteomes" id="UP000814243">
    <property type="component" value="Unassembled WGS sequence"/>
</dbReference>
<comment type="caution">
    <text evidence="2">The sequence shown here is derived from an EMBL/GenBank/DDBJ whole genome shotgun (WGS) entry which is preliminary data.</text>
</comment>
<organism evidence="2 3">
    <name type="scientific">Spodoptera exigua</name>
    <name type="common">Beet armyworm</name>
    <name type="synonym">Noctua fulgens</name>
    <dbReference type="NCBI Taxonomy" id="7107"/>
    <lineage>
        <taxon>Eukaryota</taxon>
        <taxon>Metazoa</taxon>
        <taxon>Ecdysozoa</taxon>
        <taxon>Arthropoda</taxon>
        <taxon>Hexapoda</taxon>
        <taxon>Insecta</taxon>
        <taxon>Pterygota</taxon>
        <taxon>Neoptera</taxon>
        <taxon>Endopterygota</taxon>
        <taxon>Lepidoptera</taxon>
        <taxon>Glossata</taxon>
        <taxon>Ditrysia</taxon>
        <taxon>Noctuoidea</taxon>
        <taxon>Noctuidae</taxon>
        <taxon>Amphipyrinae</taxon>
        <taxon>Spodoptera</taxon>
    </lineage>
</organism>
<dbReference type="PANTHER" id="PTHR47331">
    <property type="entry name" value="PHD-TYPE DOMAIN-CONTAINING PROTEIN"/>
    <property type="match status" value="1"/>
</dbReference>
<evidence type="ECO:0000313" key="2">
    <source>
        <dbReference type="EMBL" id="KAH9639415.1"/>
    </source>
</evidence>
<reference evidence="2" key="1">
    <citation type="journal article" date="2021" name="G3 (Bethesda)">
        <title>Genome and transcriptome analysis of the beet armyworm Spodoptera exigua reveals targets for pest control. .</title>
        <authorList>
            <person name="Simon S."/>
            <person name="Breeschoten T."/>
            <person name="Jansen H.J."/>
            <person name="Dirks R.P."/>
            <person name="Schranz M.E."/>
            <person name="Ros V.I.D."/>
        </authorList>
    </citation>
    <scope>NUCLEOTIDE SEQUENCE</scope>
    <source>
        <strain evidence="2">TB_SE_WUR_2020</strain>
    </source>
</reference>
<accession>A0A922MLE6</accession>
<dbReference type="PANTHER" id="PTHR47331:SF6">
    <property type="entry name" value="DOUBLECORTIN DOMAIN-CONTAINING PROTEIN"/>
    <property type="match status" value="1"/>
</dbReference>
<dbReference type="AlphaFoldDB" id="A0A922MLE6"/>
<dbReference type="EMBL" id="JACEFF010000343">
    <property type="protein sequence ID" value="KAH9639415.1"/>
    <property type="molecule type" value="Genomic_DNA"/>
</dbReference>
<proteinExistence type="predicted"/>
<dbReference type="Pfam" id="PF05380">
    <property type="entry name" value="Peptidase_A17"/>
    <property type="match status" value="1"/>
</dbReference>
<feature type="domain" description="DUF5641" evidence="1">
    <location>
        <begin position="312"/>
        <end position="397"/>
    </location>
</feature>
<evidence type="ECO:0000259" key="1">
    <source>
        <dbReference type="Pfam" id="PF18701"/>
    </source>
</evidence>
<dbReference type="Pfam" id="PF18701">
    <property type="entry name" value="DUF5641"/>
    <property type="match status" value="1"/>
</dbReference>